<comment type="caution">
    <text evidence="1">The sequence shown here is derived from an EMBL/GenBank/DDBJ whole genome shotgun (WGS) entry which is preliminary data.</text>
</comment>
<evidence type="ECO:0000313" key="2">
    <source>
        <dbReference type="Proteomes" id="UP001321473"/>
    </source>
</evidence>
<protein>
    <submittedName>
        <fullName evidence="1">Uncharacterized protein</fullName>
    </submittedName>
</protein>
<proteinExistence type="predicted"/>
<sequence length="74" mass="8116">MIAALAPRAGCLSFVETAVKEFPLMVFGCCAVPKQMKNETENIDKKRATKRVVRGRIASDISQLPFVRSSLVSC</sequence>
<evidence type="ECO:0000313" key="1">
    <source>
        <dbReference type="EMBL" id="KAK8788269.1"/>
    </source>
</evidence>
<dbReference type="EMBL" id="JARKHS020001008">
    <property type="protein sequence ID" value="KAK8788269.1"/>
    <property type="molecule type" value="Genomic_DNA"/>
</dbReference>
<gene>
    <name evidence="1" type="ORF">V5799_021957</name>
</gene>
<name>A0AAQ4FLX9_AMBAM</name>
<organism evidence="1 2">
    <name type="scientific">Amblyomma americanum</name>
    <name type="common">Lone star tick</name>
    <dbReference type="NCBI Taxonomy" id="6943"/>
    <lineage>
        <taxon>Eukaryota</taxon>
        <taxon>Metazoa</taxon>
        <taxon>Ecdysozoa</taxon>
        <taxon>Arthropoda</taxon>
        <taxon>Chelicerata</taxon>
        <taxon>Arachnida</taxon>
        <taxon>Acari</taxon>
        <taxon>Parasitiformes</taxon>
        <taxon>Ixodida</taxon>
        <taxon>Ixodoidea</taxon>
        <taxon>Ixodidae</taxon>
        <taxon>Amblyomminae</taxon>
        <taxon>Amblyomma</taxon>
    </lineage>
</organism>
<accession>A0AAQ4FLX9</accession>
<keyword evidence="2" id="KW-1185">Reference proteome</keyword>
<reference evidence="1 2" key="1">
    <citation type="journal article" date="2023" name="Arcadia Sci">
        <title>De novo assembly of a long-read Amblyomma americanum tick genome.</title>
        <authorList>
            <person name="Chou S."/>
            <person name="Poskanzer K.E."/>
            <person name="Rollins M."/>
            <person name="Thuy-Boun P.S."/>
        </authorList>
    </citation>
    <scope>NUCLEOTIDE SEQUENCE [LARGE SCALE GENOMIC DNA]</scope>
    <source>
        <strain evidence="1">F_SG_1</strain>
        <tissue evidence="1">Salivary glands</tissue>
    </source>
</reference>
<dbReference type="AlphaFoldDB" id="A0AAQ4FLX9"/>
<dbReference type="Proteomes" id="UP001321473">
    <property type="component" value="Unassembled WGS sequence"/>
</dbReference>